<gene>
    <name evidence="4" type="ORF">HHUSO_G12225</name>
</gene>
<evidence type="ECO:0000256" key="3">
    <source>
        <dbReference type="RuleBase" id="RU366075"/>
    </source>
</evidence>
<dbReference type="PANTHER" id="PTHR13891:SF1">
    <property type="entry name" value="CYTOCHROME C OXIDASE ASSEMBLY FACTOR 7"/>
    <property type="match status" value="1"/>
</dbReference>
<keyword evidence="5" id="KW-1185">Reference proteome</keyword>
<evidence type="ECO:0000313" key="4">
    <source>
        <dbReference type="EMBL" id="KAK6484468.1"/>
    </source>
</evidence>
<dbReference type="PANTHER" id="PTHR13891">
    <property type="entry name" value="CYTOCHROME C OXIDASE ASSEMBLY FACTOR 7"/>
    <property type="match status" value="1"/>
</dbReference>
<evidence type="ECO:0000256" key="1">
    <source>
        <dbReference type="ARBA" id="ARBA00008486"/>
    </source>
</evidence>
<comment type="function">
    <text evidence="3">Required for assembly of mitochondrial respiratory chain complexes.</text>
</comment>
<dbReference type="SMART" id="SM00671">
    <property type="entry name" value="SEL1"/>
    <property type="match status" value="5"/>
</dbReference>
<dbReference type="Proteomes" id="UP001369086">
    <property type="component" value="Unassembled WGS sequence"/>
</dbReference>
<dbReference type="Gene3D" id="1.25.40.10">
    <property type="entry name" value="Tetratricopeptide repeat domain"/>
    <property type="match status" value="1"/>
</dbReference>
<comment type="similarity">
    <text evidence="1 3">Belongs to the hcp beta-lactamase family.</text>
</comment>
<dbReference type="EMBL" id="JAHFZB010000010">
    <property type="protein sequence ID" value="KAK6484468.1"/>
    <property type="molecule type" value="Genomic_DNA"/>
</dbReference>
<name>A0ABR0ZI39_HUSHU</name>
<comment type="caution">
    <text evidence="4">The sequence shown here is derived from an EMBL/GenBank/DDBJ whole genome shotgun (WGS) entry which is preliminary data.</text>
</comment>
<dbReference type="SUPFAM" id="SSF81901">
    <property type="entry name" value="HCP-like"/>
    <property type="match status" value="1"/>
</dbReference>
<dbReference type="InterPro" id="IPR006597">
    <property type="entry name" value="Sel1-like"/>
</dbReference>
<evidence type="ECO:0000313" key="5">
    <source>
        <dbReference type="Proteomes" id="UP001369086"/>
    </source>
</evidence>
<dbReference type="Pfam" id="PF08238">
    <property type="entry name" value="Sel1"/>
    <property type="match status" value="4"/>
</dbReference>
<organism evidence="4 5">
    <name type="scientific">Huso huso</name>
    <name type="common">Beluga</name>
    <name type="synonym">Acipenser huso</name>
    <dbReference type="NCBI Taxonomy" id="61971"/>
    <lineage>
        <taxon>Eukaryota</taxon>
        <taxon>Metazoa</taxon>
        <taxon>Chordata</taxon>
        <taxon>Craniata</taxon>
        <taxon>Vertebrata</taxon>
        <taxon>Euteleostomi</taxon>
        <taxon>Actinopterygii</taxon>
        <taxon>Chondrostei</taxon>
        <taxon>Acipenseriformes</taxon>
        <taxon>Acipenseridae</taxon>
        <taxon>Huso</taxon>
    </lineage>
</organism>
<dbReference type="InterPro" id="IPR040239">
    <property type="entry name" value="HcpB-like"/>
</dbReference>
<keyword evidence="2" id="KW-0677">Repeat</keyword>
<sequence>MAGLIDFQNEAEVKQYLDNLGIEYSFQCHKEKDPVDELFRDLFMQIAERCQRLADYLEGVKKHYEATAQVLKMNCEQNEHPESCYKLGAYYTTGKGGLPQCLKTAYSCFLKSCEKGGKKSVDACHNVGMLAHDGRALGGKVDSVAARDYYTRACEGGFAGSCFNLSALFIQGAPGLGRDMGLALQYALRACDLSHLWGCANASRMFKLGKGAPRDNAKAEALKNRARELHGQQQEVQLAFGV</sequence>
<reference evidence="4 5" key="1">
    <citation type="submission" date="2021-05" db="EMBL/GenBank/DDBJ databases">
        <authorList>
            <person name="Zahm M."/>
            <person name="Klopp C."/>
            <person name="Cabau C."/>
            <person name="Kuhl H."/>
            <person name="Suciu R."/>
            <person name="Ciorpac M."/>
            <person name="Holostenco D."/>
            <person name="Gessner J."/>
            <person name="Wuertz S."/>
            <person name="Hohne C."/>
            <person name="Stock M."/>
            <person name="Gislard M."/>
            <person name="Lluch J."/>
            <person name="Milhes M."/>
            <person name="Lampietro C."/>
            <person name="Lopez Roques C."/>
            <person name="Donnadieu C."/>
            <person name="Du K."/>
            <person name="Schartl M."/>
            <person name="Guiguen Y."/>
        </authorList>
    </citation>
    <scope>NUCLEOTIDE SEQUENCE [LARGE SCALE GENOMIC DNA]</scope>
    <source>
        <strain evidence="4">Hh-F2</strain>
        <tissue evidence="4">Blood</tissue>
    </source>
</reference>
<evidence type="ECO:0000256" key="2">
    <source>
        <dbReference type="ARBA" id="ARBA00022737"/>
    </source>
</evidence>
<dbReference type="InterPro" id="IPR011990">
    <property type="entry name" value="TPR-like_helical_dom_sf"/>
</dbReference>
<protein>
    <recommendedName>
        <fullName evidence="3">Cytochrome c oxidase assembly factor 7</fullName>
    </recommendedName>
</protein>
<proteinExistence type="inferred from homology"/>
<comment type="subcellular location">
    <subcellularLocation>
        <location evidence="3">Mitochondrion intermembrane space</location>
    </subcellularLocation>
</comment>
<accession>A0ABR0ZI39</accession>